<feature type="compositionally biased region" description="Polar residues" evidence="3">
    <location>
        <begin position="1683"/>
        <end position="1699"/>
    </location>
</feature>
<feature type="region of interest" description="Disordered" evidence="3">
    <location>
        <begin position="1278"/>
        <end position="1303"/>
    </location>
</feature>
<feature type="compositionally biased region" description="Polar residues" evidence="3">
    <location>
        <begin position="510"/>
        <end position="523"/>
    </location>
</feature>
<dbReference type="Pfam" id="PF00617">
    <property type="entry name" value="RasGEF"/>
    <property type="match status" value="1"/>
</dbReference>
<feature type="region of interest" description="Disordered" evidence="3">
    <location>
        <begin position="249"/>
        <end position="289"/>
    </location>
</feature>
<accession>A0A9P6T305</accession>
<feature type="region of interest" description="Disordered" evidence="3">
    <location>
        <begin position="1818"/>
        <end position="1901"/>
    </location>
</feature>
<feature type="compositionally biased region" description="Low complexity" evidence="3">
    <location>
        <begin position="1820"/>
        <end position="1831"/>
    </location>
</feature>
<dbReference type="PROSITE" id="PS50009">
    <property type="entry name" value="RASGEF_CAT"/>
    <property type="match status" value="1"/>
</dbReference>
<dbReference type="EMBL" id="JAAAID010000174">
    <property type="protein sequence ID" value="KAG0021187.1"/>
    <property type="molecule type" value="Genomic_DNA"/>
</dbReference>
<feature type="region of interest" description="Disordered" evidence="3">
    <location>
        <begin position="110"/>
        <end position="154"/>
    </location>
</feature>
<feature type="region of interest" description="Disordered" evidence="3">
    <location>
        <begin position="709"/>
        <end position="803"/>
    </location>
</feature>
<feature type="region of interest" description="Disordered" evidence="3">
    <location>
        <begin position="426"/>
        <end position="445"/>
    </location>
</feature>
<organism evidence="6 7">
    <name type="scientific">Entomortierella chlamydospora</name>
    <dbReference type="NCBI Taxonomy" id="101097"/>
    <lineage>
        <taxon>Eukaryota</taxon>
        <taxon>Fungi</taxon>
        <taxon>Fungi incertae sedis</taxon>
        <taxon>Mucoromycota</taxon>
        <taxon>Mortierellomycotina</taxon>
        <taxon>Mortierellomycetes</taxon>
        <taxon>Mortierellales</taxon>
        <taxon>Mortierellaceae</taxon>
        <taxon>Entomortierella</taxon>
    </lineage>
</organism>
<dbReference type="PROSITE" id="PS50212">
    <property type="entry name" value="RASGEF_NTER"/>
    <property type="match status" value="1"/>
</dbReference>
<dbReference type="InterPro" id="IPR000651">
    <property type="entry name" value="Ras-like_Gua-exchang_fac_N"/>
</dbReference>
<feature type="compositionally biased region" description="Basic residues" evidence="3">
    <location>
        <begin position="1553"/>
        <end position="1563"/>
    </location>
</feature>
<dbReference type="GO" id="GO:0005886">
    <property type="term" value="C:plasma membrane"/>
    <property type="evidence" value="ECO:0007669"/>
    <property type="project" value="TreeGrafter"/>
</dbReference>
<sequence>MSQDSARAGVAGKMEAISVTATTTPSMEDTPLIVPPSVTTSVITQPNVPVTAGLLTESVQATAKATELLIPTEMDTPIELTTELLTISCASSLAVNTTTSVTTRANSTQLSFGTDVNPFNDSEQKDISATPTTSPDAKEDMNPTDNNDSNQGEENDQAYVNYHVNQTEIVNDEDSVAQTRIVLPKFKSESHSRKSISLPPLKTTPLISNATQTTSSISTTPATTSVTTPTPIATVKTTMTATAAIVSPNHGNEVVPTPPPSAQEAPKSRIKNEGNIPEGNNSQNGNGFWNGGVNADFNGYQNDPHVGYNSTHPLSTEASSPTDYFPSPYVLPPIPSFTEMGLKFDKSRTNSAESTEKQALDASANRHDHDDEGRSSTPRQCHQSQLGNFQFEDEIAPDYDPSIFDQIQSDENETYILWSSPLDSSVGVSPSSAADSVPATPQSNKQVVIPSTVATYENVHNPPSSPEPSSSSAVKRWSAGEAFKSKDKGRDSLDGERAHGQASEGVASEVSKSNGHTMETTAGQGLPLSPSFPKPLERLSGTISIKRPLSSVASPSSKSATTNAVVSSNPTEERVIMAATVEKLVEKLTSDIDYTFLTDFFLIYRLFISPLALLKLLVARFHWALTEDTPQRQVVRVRTFVTMRHWLLNYFEYDFMSSRALRRTHVKSLRELADHPIVRSSVRDKRIVKELRKLYHLKRKNQYREMAQMTLEQPSTRQTNEPSSRRSFQGRRATNSEWVECTNATSSKRSSMDTSEVRNTRHRLAGPTLTVDSRPSRSGNEGSPDDESTENESGLSSADGHSDDENMYVEEVHFVANGDRQHYQELSDDKTEDTDLDDDSEPTDALSNSGHLPSPAFSAESIKSKKVEPDYNSQGVIDNGADASYSTSSQSHPGFPHSPDASDHAAHSQRSKTIPRTLDARSFSRPLFCGDDTSSQYALSPPDSPRLLESYINPPPPSIVSTEKKKTWSHYMVATVEQLSKVKKALLPKPSSSVQDLRHNPTSASSASHLVRVASVGNGRPRGSSQDTDSMSNTHAAIGKHWNNEEQLYPGSGLVKPLHSPTTANASVATNSAASSLDGRRSREVTDQVIHHQSIVSSEWLSDEEEYQSESANKIVERTQTCGDSNKADRRSFPRQMGDEAVGYVMATQNERRLQQSSPCKSRRRSLPLDSLMAATGTARRNRQSLELNEQRVGQTAQEEEEGYMGPQTAGFISNSRALRRTTQKRDSRASWMTFSSSNSSVFGAVLSQGHLSPSQTIRERNDAGNVDRFMERLYQSQDPNEVSGASEAGHGGSEIPRRNGMCRKSTGAIHEKSARDGLARSSLNSDSIVSTVGGTSGKAVSRANLKQEQRGNESDNSKPGMSARRSHTLAQHPHRQTVPIMHLHYHHFLHHRQSESLLQGFPTQRRHSVEVQSLGAWRTSQQKERKNSCDITAPVPVSGTLLEGAAYAAALQETQRQLRLLISQENQNPKNSIQAPPVLPHLPGRPMGQARARPLASISGNSALQAYQPSNKISPISKLNQAVRGGGAVGPGGAYKIHSPIYPSSQGASYTQHHHHYHHSHSHSYEDSYDQQRSPMNPRFQNVISSTPRPRPTSIVLQHRSEEIAEQLCLIEREQLNQVHWYELVNAGWKKKSQEEPSSSSDIFTEDSIANTSTECGDAEASNIQHPADVNVMKESDLDHQPASTLSHRASPSPLNRSHTVKSHMQRFTHQSHTSDSPNVTQLVDRFNLMCRWVTSEILKTTDLEQRVKTCYNHSNFSSLTQIMVGLQVFEVSRLHRTWARVRSQEKKIMHELMEFTSMSRNWKHIRNAMKSIADEWGSASPSATTTVSSNQDGSTSTVSSAFPSNGKQQSLNLFSKMTGRDKDKEKHQQQTSQVNNSSSVHSKYISHNHSSSFGKSSGHSVTITSASVSGSVSGHHKTSSGQGFPSLVSSFTKEKTLLQTSSEKDKDANKTLGGCIPLLAVYLSDLLYNTELPSYIEPKASLSYDVSATNMVTTMPEPARLSAEISHHLPSPPQSAATTPYKAAGYHINSSCPTAAVASIQRPLLMVNMHKHRTTATIIKRILTFRTMANRYPFEKDTSVYNQLMAIEAPDQLELERLSDLCEERASSSGLASPVFAK</sequence>
<reference evidence="6" key="1">
    <citation type="journal article" date="2020" name="Fungal Divers.">
        <title>Resolving the Mortierellaceae phylogeny through synthesis of multi-gene phylogenetics and phylogenomics.</title>
        <authorList>
            <person name="Vandepol N."/>
            <person name="Liber J."/>
            <person name="Desiro A."/>
            <person name="Na H."/>
            <person name="Kennedy M."/>
            <person name="Barry K."/>
            <person name="Grigoriev I.V."/>
            <person name="Miller A.N."/>
            <person name="O'Donnell K."/>
            <person name="Stajich J.E."/>
            <person name="Bonito G."/>
        </authorList>
    </citation>
    <scope>NUCLEOTIDE SEQUENCE</scope>
    <source>
        <strain evidence="6">NRRL 2769</strain>
    </source>
</reference>
<feature type="compositionally biased region" description="Polar residues" evidence="3">
    <location>
        <begin position="110"/>
        <end position="135"/>
    </location>
</feature>
<feature type="region of interest" description="Disordered" evidence="3">
    <location>
        <begin position="346"/>
        <end position="383"/>
    </location>
</feature>
<feature type="region of interest" description="Disordered" evidence="3">
    <location>
        <begin position="1469"/>
        <end position="1493"/>
    </location>
</feature>
<evidence type="ECO:0000256" key="2">
    <source>
        <dbReference type="PROSITE-ProRule" id="PRU00168"/>
    </source>
</evidence>
<feature type="region of interest" description="Disordered" evidence="3">
    <location>
        <begin position="1680"/>
        <end position="1699"/>
    </location>
</feature>
<dbReference type="SMART" id="SM00147">
    <property type="entry name" value="RasGEF"/>
    <property type="match status" value="1"/>
</dbReference>
<protein>
    <submittedName>
        <fullName evidence="6">Uncharacterized protein</fullName>
    </submittedName>
</protein>
<feature type="region of interest" description="Disordered" evidence="3">
    <location>
        <begin position="1546"/>
        <end position="1575"/>
    </location>
</feature>
<proteinExistence type="predicted"/>
<feature type="compositionally biased region" description="Low complexity" evidence="3">
    <location>
        <begin position="1060"/>
        <end position="1076"/>
    </location>
</feature>
<dbReference type="InterPro" id="IPR001895">
    <property type="entry name" value="RASGEF_cat_dom"/>
</dbReference>
<keyword evidence="1 2" id="KW-0344">Guanine-nucleotide releasing factor</keyword>
<dbReference type="SMART" id="SM00229">
    <property type="entry name" value="RasGEFN"/>
    <property type="match status" value="1"/>
</dbReference>
<feature type="compositionally biased region" description="Polar residues" evidence="3">
    <location>
        <begin position="710"/>
        <end position="754"/>
    </location>
</feature>
<dbReference type="GO" id="GO:0005085">
    <property type="term" value="F:guanyl-nucleotide exchange factor activity"/>
    <property type="evidence" value="ECO:0007669"/>
    <property type="project" value="UniProtKB-KW"/>
</dbReference>
<keyword evidence="7" id="KW-1185">Reference proteome</keyword>
<feature type="compositionally biased region" description="Polar residues" evidence="3">
    <location>
        <begin position="278"/>
        <end position="287"/>
    </location>
</feature>
<comment type="caution">
    <text evidence="6">The sequence shown here is derived from an EMBL/GenBank/DDBJ whole genome shotgun (WGS) entry which is preliminary data.</text>
</comment>
<dbReference type="Gene3D" id="1.10.840.10">
    <property type="entry name" value="Ras guanine-nucleotide exchange factors catalytic domain"/>
    <property type="match status" value="1"/>
</dbReference>
<dbReference type="PANTHER" id="PTHR23113">
    <property type="entry name" value="GUANINE NUCLEOTIDE EXCHANGE FACTOR"/>
    <property type="match status" value="1"/>
</dbReference>
<feature type="compositionally biased region" description="Basic and acidic residues" evidence="3">
    <location>
        <begin position="346"/>
        <end position="374"/>
    </location>
</feature>
<feature type="compositionally biased region" description="Polar residues" evidence="3">
    <location>
        <begin position="308"/>
        <end position="321"/>
    </location>
</feature>
<feature type="compositionally biased region" description="Low complexity" evidence="3">
    <location>
        <begin position="426"/>
        <end position="439"/>
    </location>
</feature>
<dbReference type="GO" id="GO:0007265">
    <property type="term" value="P:Ras protein signal transduction"/>
    <property type="evidence" value="ECO:0007669"/>
    <property type="project" value="TreeGrafter"/>
</dbReference>
<dbReference type="InterPro" id="IPR023578">
    <property type="entry name" value="Ras_GEF_dom_sf"/>
</dbReference>
<dbReference type="PANTHER" id="PTHR23113:SF363">
    <property type="entry name" value="PROTEIN SON OF SEVENLESS"/>
    <property type="match status" value="1"/>
</dbReference>
<name>A0A9P6T305_9FUNG</name>
<dbReference type="CDD" id="cd06224">
    <property type="entry name" value="REM"/>
    <property type="match status" value="1"/>
</dbReference>
<feature type="domain" description="N-terminal Ras-GEF" evidence="5">
    <location>
        <begin position="572"/>
        <end position="695"/>
    </location>
</feature>
<feature type="region of interest" description="Disordered" evidence="3">
    <location>
        <begin position="1328"/>
        <end position="1372"/>
    </location>
</feature>
<dbReference type="SUPFAM" id="SSF48366">
    <property type="entry name" value="Ras GEF"/>
    <property type="match status" value="1"/>
</dbReference>
<feature type="compositionally biased region" description="Polar residues" evidence="3">
    <location>
        <begin position="770"/>
        <end position="781"/>
    </location>
</feature>
<evidence type="ECO:0000313" key="6">
    <source>
        <dbReference type="EMBL" id="KAG0021187.1"/>
    </source>
</evidence>
<feature type="compositionally biased region" description="Acidic residues" evidence="3">
    <location>
        <begin position="830"/>
        <end position="842"/>
    </location>
</feature>
<feature type="compositionally biased region" description="Basic and acidic residues" evidence="3">
    <location>
        <begin position="1346"/>
        <end position="1357"/>
    </location>
</feature>
<feature type="region of interest" description="Disordered" evidence="3">
    <location>
        <begin position="1048"/>
        <end position="1086"/>
    </location>
</feature>
<dbReference type="InterPro" id="IPR036964">
    <property type="entry name" value="RASGEF_cat_dom_sf"/>
</dbReference>
<dbReference type="Gene3D" id="1.20.870.10">
    <property type="entry name" value="Son of sevenless (SoS) protein Chain: S domain 1"/>
    <property type="match status" value="1"/>
</dbReference>
<evidence type="ECO:0000313" key="7">
    <source>
        <dbReference type="Proteomes" id="UP000703661"/>
    </source>
</evidence>
<feature type="compositionally biased region" description="Basic and acidic residues" evidence="3">
    <location>
        <begin position="483"/>
        <end position="499"/>
    </location>
</feature>
<feature type="compositionally biased region" description="Low complexity" evidence="3">
    <location>
        <begin position="1871"/>
        <end position="1901"/>
    </location>
</feature>
<feature type="compositionally biased region" description="Polar residues" evidence="3">
    <location>
        <begin position="1832"/>
        <end position="1857"/>
    </location>
</feature>
<feature type="region of interest" description="Disordered" evidence="3">
    <location>
        <begin position="824"/>
        <end position="917"/>
    </location>
</feature>
<feature type="region of interest" description="Disordered" evidence="3">
    <location>
        <begin position="456"/>
        <end position="531"/>
    </location>
</feature>
<dbReference type="Pfam" id="PF00618">
    <property type="entry name" value="RasGEF_N"/>
    <property type="match status" value="1"/>
</dbReference>
<feature type="region of interest" description="Disordered" evidence="3">
    <location>
        <begin position="301"/>
        <end position="321"/>
    </location>
</feature>
<evidence type="ECO:0000256" key="1">
    <source>
        <dbReference type="ARBA" id="ARBA00022658"/>
    </source>
</evidence>
<evidence type="ECO:0000256" key="3">
    <source>
        <dbReference type="SAM" id="MobiDB-lite"/>
    </source>
</evidence>
<feature type="domain" description="Ras-GEF" evidence="4">
    <location>
        <begin position="1601"/>
        <end position="1900"/>
    </location>
</feature>
<gene>
    <name evidence="6" type="ORF">BGZ80_002902</name>
</gene>
<evidence type="ECO:0000259" key="5">
    <source>
        <dbReference type="PROSITE" id="PS50212"/>
    </source>
</evidence>
<evidence type="ECO:0000259" key="4">
    <source>
        <dbReference type="PROSITE" id="PS50009"/>
    </source>
</evidence>
<dbReference type="InterPro" id="IPR008937">
    <property type="entry name" value="Ras-like_GEF"/>
</dbReference>
<dbReference type="Proteomes" id="UP000703661">
    <property type="component" value="Unassembled WGS sequence"/>
</dbReference>
<feature type="compositionally biased region" description="Basic and acidic residues" evidence="3">
    <location>
        <begin position="1860"/>
        <end position="1870"/>
    </location>
</feature>